<dbReference type="EMBL" id="CZDF01000172">
    <property type="protein sequence ID" value="CUR34610.1"/>
    <property type="molecule type" value="Genomic_DNA"/>
</dbReference>
<accession>A0A1J1LRI2</accession>
<evidence type="ECO:0000313" key="1">
    <source>
        <dbReference type="EMBL" id="CUR34610.1"/>
    </source>
</evidence>
<sequence>MTIQQVVSRPTLLFVKFPGLNFIYSNKKTFSGTGKGEGNFEARKEFNGI</sequence>
<protein>
    <submittedName>
        <fullName evidence="1">Uncharacterized protein</fullName>
    </submittedName>
</protein>
<name>A0A1J1LRI2_9CYAN</name>
<organism evidence="1 2">
    <name type="scientific">Planktothrix tepida PCC 9214</name>
    <dbReference type="NCBI Taxonomy" id="671072"/>
    <lineage>
        <taxon>Bacteria</taxon>
        <taxon>Bacillati</taxon>
        <taxon>Cyanobacteriota</taxon>
        <taxon>Cyanophyceae</taxon>
        <taxon>Oscillatoriophycideae</taxon>
        <taxon>Oscillatoriales</taxon>
        <taxon>Microcoleaceae</taxon>
        <taxon>Planktothrix</taxon>
    </lineage>
</organism>
<evidence type="ECO:0000313" key="2">
    <source>
        <dbReference type="Proteomes" id="UP000184315"/>
    </source>
</evidence>
<keyword evidence="2" id="KW-1185">Reference proteome</keyword>
<reference evidence="2" key="1">
    <citation type="submission" date="2015-10" db="EMBL/GenBank/DDBJ databases">
        <authorList>
            <person name="Regsiter A."/>
            <person name="william w."/>
        </authorList>
    </citation>
    <scope>NUCLEOTIDE SEQUENCE [LARGE SCALE GENOMIC DNA]</scope>
</reference>
<gene>
    <name evidence="1" type="ORF">PL9214650049</name>
</gene>
<dbReference type="AlphaFoldDB" id="A0A1J1LRI2"/>
<dbReference type="Proteomes" id="UP000184315">
    <property type="component" value="Unassembled WGS sequence"/>
</dbReference>
<proteinExistence type="predicted"/>